<organism evidence="2 3">
    <name type="scientific">Streptomyces halobius</name>
    <dbReference type="NCBI Taxonomy" id="2879846"/>
    <lineage>
        <taxon>Bacteria</taxon>
        <taxon>Bacillati</taxon>
        <taxon>Actinomycetota</taxon>
        <taxon>Actinomycetes</taxon>
        <taxon>Kitasatosporales</taxon>
        <taxon>Streptomycetaceae</taxon>
        <taxon>Streptomyces</taxon>
    </lineage>
</organism>
<feature type="transmembrane region" description="Helical" evidence="1">
    <location>
        <begin position="49"/>
        <end position="71"/>
    </location>
</feature>
<keyword evidence="3" id="KW-1185">Reference proteome</keyword>
<reference evidence="2" key="1">
    <citation type="submission" date="2021-10" db="EMBL/GenBank/DDBJ databases">
        <title>Streptomyces nigrumlapis sp.nov.,an antimicrobial producing actinobacterium isolated from Black Gobi rocks.</title>
        <authorList>
            <person name="Wen Y."/>
            <person name="Zhang W."/>
            <person name="Liu X.G."/>
        </authorList>
    </citation>
    <scope>NUCLEOTIDE SEQUENCE</scope>
    <source>
        <strain evidence="2">ST13-2-2</strain>
    </source>
</reference>
<keyword evidence="1" id="KW-0812">Transmembrane</keyword>
<proteinExistence type="predicted"/>
<gene>
    <name evidence="2" type="ORF">K9S39_00745</name>
</gene>
<feature type="transmembrane region" description="Helical" evidence="1">
    <location>
        <begin position="83"/>
        <end position="101"/>
    </location>
</feature>
<feature type="transmembrane region" description="Helical" evidence="1">
    <location>
        <begin position="121"/>
        <end position="140"/>
    </location>
</feature>
<protein>
    <submittedName>
        <fullName evidence="2">DUF3995 domain-containing protein</fullName>
    </submittedName>
</protein>
<evidence type="ECO:0000256" key="1">
    <source>
        <dbReference type="SAM" id="Phobius"/>
    </source>
</evidence>
<evidence type="ECO:0000313" key="2">
    <source>
        <dbReference type="EMBL" id="UQA90620.1"/>
    </source>
</evidence>
<sequence>MVRTVVPVGLAVVLAVVGVLHFVWAFSPWPLKDEVAFTRAIGGGDDGVMPSALSAIVVGLALVGGAVLTLMVNESIPGVGPGWLRLVGMYGLTVALLGRGLGGYLLNSGAVVEFRRLNSVLYSPLCVVLGVLGGIVAVAASKRY</sequence>
<accession>A0ABY4LYN6</accession>
<dbReference type="EMBL" id="CP086322">
    <property type="protein sequence ID" value="UQA90620.1"/>
    <property type="molecule type" value="Genomic_DNA"/>
</dbReference>
<keyword evidence="1" id="KW-1133">Transmembrane helix</keyword>
<evidence type="ECO:0000313" key="3">
    <source>
        <dbReference type="Proteomes" id="UP000830115"/>
    </source>
</evidence>
<dbReference type="Proteomes" id="UP000830115">
    <property type="component" value="Chromosome"/>
</dbReference>
<name>A0ABY4LYN6_9ACTN</name>
<dbReference type="RefSeq" id="WP_248861361.1">
    <property type="nucleotide sequence ID" value="NZ_CP086322.1"/>
</dbReference>
<dbReference type="Pfam" id="PF13160">
    <property type="entry name" value="DUF3995"/>
    <property type="match status" value="1"/>
</dbReference>
<keyword evidence="1" id="KW-0472">Membrane</keyword>
<dbReference type="InterPro" id="IPR025058">
    <property type="entry name" value="DUF3995"/>
</dbReference>